<reference evidence="1" key="1">
    <citation type="journal article" date="2014" name="Front. Microbiol.">
        <title>High frequency of phylogenetically diverse reductive dehalogenase-homologous genes in deep subseafloor sedimentary metagenomes.</title>
        <authorList>
            <person name="Kawai M."/>
            <person name="Futagami T."/>
            <person name="Toyoda A."/>
            <person name="Takaki Y."/>
            <person name="Nishi S."/>
            <person name="Hori S."/>
            <person name="Arai W."/>
            <person name="Tsubouchi T."/>
            <person name="Morono Y."/>
            <person name="Uchiyama I."/>
            <person name="Ito T."/>
            <person name="Fujiyama A."/>
            <person name="Inagaki F."/>
            <person name="Takami H."/>
        </authorList>
    </citation>
    <scope>NUCLEOTIDE SEQUENCE</scope>
    <source>
        <strain evidence="1">Expedition CK06-06</strain>
    </source>
</reference>
<accession>X0XTI6</accession>
<dbReference type="EMBL" id="BARS01052874">
    <property type="protein sequence ID" value="GAG46560.1"/>
    <property type="molecule type" value="Genomic_DNA"/>
</dbReference>
<dbReference type="AlphaFoldDB" id="X0XTI6"/>
<gene>
    <name evidence="1" type="ORF">S01H1_78550</name>
</gene>
<protein>
    <submittedName>
        <fullName evidence="1">Uncharacterized protein</fullName>
    </submittedName>
</protein>
<sequence>MVRLMRCMLAGALFLLTFPHIGSAHDLVEPSWRGEEGTTYQQWTFDDNNNPAGPEVINNDYGTASAAITVGRFGSGWLDQLSGLGSQSGYWDIGFDCGQIVLDIDNNPQMTLFKKVWIQVTYFEDLSQAPTVEVPGAAYTGGQTLMVEDGGDGAKWL</sequence>
<organism evidence="1">
    <name type="scientific">marine sediment metagenome</name>
    <dbReference type="NCBI Taxonomy" id="412755"/>
    <lineage>
        <taxon>unclassified sequences</taxon>
        <taxon>metagenomes</taxon>
        <taxon>ecological metagenomes</taxon>
    </lineage>
</organism>
<evidence type="ECO:0000313" key="1">
    <source>
        <dbReference type="EMBL" id="GAG46560.1"/>
    </source>
</evidence>
<comment type="caution">
    <text evidence="1">The sequence shown here is derived from an EMBL/GenBank/DDBJ whole genome shotgun (WGS) entry which is preliminary data.</text>
</comment>
<name>X0XTI6_9ZZZZ</name>
<feature type="non-terminal residue" evidence="1">
    <location>
        <position position="157"/>
    </location>
</feature>
<proteinExistence type="predicted"/>